<evidence type="ECO:0000313" key="2">
    <source>
        <dbReference type="EMBL" id="KAK3587055.1"/>
    </source>
</evidence>
<dbReference type="GO" id="GO:0016192">
    <property type="term" value="P:vesicle-mediated transport"/>
    <property type="evidence" value="ECO:0007669"/>
    <property type="project" value="InterPro"/>
</dbReference>
<name>A0AAE0VS59_9BIVA</name>
<keyword evidence="3" id="KW-1185">Reference proteome</keyword>
<feature type="non-terminal residue" evidence="2">
    <location>
        <position position="1"/>
    </location>
</feature>
<dbReference type="InterPro" id="IPR036045">
    <property type="entry name" value="Sec1-like_sf"/>
</dbReference>
<dbReference type="Gene3D" id="3.40.50.2060">
    <property type="match status" value="1"/>
</dbReference>
<dbReference type="SUPFAM" id="SSF56815">
    <property type="entry name" value="Sec1/munc18-like (SM) proteins"/>
    <property type="match status" value="1"/>
</dbReference>
<proteinExistence type="inferred from homology"/>
<dbReference type="Proteomes" id="UP001195483">
    <property type="component" value="Unassembled WGS sequence"/>
</dbReference>
<accession>A0AAE0VS59</accession>
<dbReference type="Pfam" id="PF00995">
    <property type="entry name" value="Sec1"/>
    <property type="match status" value="1"/>
</dbReference>
<comment type="caution">
    <text evidence="2">The sequence shown here is derived from an EMBL/GenBank/DDBJ whole genome shotgun (WGS) entry which is preliminary data.</text>
</comment>
<evidence type="ECO:0000313" key="3">
    <source>
        <dbReference type="Proteomes" id="UP001195483"/>
    </source>
</evidence>
<evidence type="ECO:0000256" key="1">
    <source>
        <dbReference type="ARBA" id="ARBA00009884"/>
    </source>
</evidence>
<reference evidence="2" key="2">
    <citation type="journal article" date="2021" name="Genome Biol. Evol.">
        <title>Developing a high-quality reference genome for a parasitic bivalve with doubly uniparental inheritance (Bivalvia: Unionida).</title>
        <authorList>
            <person name="Smith C.H."/>
        </authorList>
    </citation>
    <scope>NUCLEOTIDE SEQUENCE</scope>
    <source>
        <strain evidence="2">CHS0354</strain>
        <tissue evidence="2">Mantle</tissue>
    </source>
</reference>
<gene>
    <name evidence="2" type="ORF">CHS0354_014922</name>
</gene>
<comment type="similarity">
    <text evidence="1">Belongs to the STXBP/unc-18/SEC1 family.</text>
</comment>
<dbReference type="InterPro" id="IPR043154">
    <property type="entry name" value="Sec-1-like_dom1"/>
</dbReference>
<sequence length="144" mass="16476">MAASGAQHLSTGKINLGVLRDHYRRELLECLDKCIGSKEHDVEKMFPLRPSALPQTSVQNVIFVTRPKLDLMEQIAQNLLKEDQKGGFRKEYHIIFVPRKSLLCEKKLKESGVHGSLTNIEEFNLALVPFDYDVLSMEMETSFR</sequence>
<reference evidence="2" key="1">
    <citation type="journal article" date="2021" name="Genome Biol. Evol.">
        <title>A High-Quality Reference Genome for a Parasitic Bivalve with Doubly Uniparental Inheritance (Bivalvia: Unionida).</title>
        <authorList>
            <person name="Smith C.H."/>
        </authorList>
    </citation>
    <scope>NUCLEOTIDE SEQUENCE</scope>
    <source>
        <strain evidence="2">CHS0354</strain>
    </source>
</reference>
<protein>
    <submittedName>
        <fullName evidence="2">Uncharacterized protein</fullName>
    </submittedName>
</protein>
<dbReference type="PANTHER" id="PTHR11679">
    <property type="entry name" value="VESICLE PROTEIN SORTING-ASSOCIATED"/>
    <property type="match status" value="1"/>
</dbReference>
<dbReference type="EMBL" id="JAEAOA010000921">
    <property type="protein sequence ID" value="KAK3587055.1"/>
    <property type="molecule type" value="Genomic_DNA"/>
</dbReference>
<dbReference type="InterPro" id="IPR001619">
    <property type="entry name" value="Sec1-like"/>
</dbReference>
<reference evidence="2" key="3">
    <citation type="submission" date="2023-05" db="EMBL/GenBank/DDBJ databases">
        <authorList>
            <person name="Smith C.H."/>
        </authorList>
    </citation>
    <scope>NUCLEOTIDE SEQUENCE</scope>
    <source>
        <strain evidence="2">CHS0354</strain>
        <tissue evidence="2">Mantle</tissue>
    </source>
</reference>
<organism evidence="2 3">
    <name type="scientific">Potamilus streckersoni</name>
    <dbReference type="NCBI Taxonomy" id="2493646"/>
    <lineage>
        <taxon>Eukaryota</taxon>
        <taxon>Metazoa</taxon>
        <taxon>Spiralia</taxon>
        <taxon>Lophotrochozoa</taxon>
        <taxon>Mollusca</taxon>
        <taxon>Bivalvia</taxon>
        <taxon>Autobranchia</taxon>
        <taxon>Heteroconchia</taxon>
        <taxon>Palaeoheterodonta</taxon>
        <taxon>Unionida</taxon>
        <taxon>Unionoidea</taxon>
        <taxon>Unionidae</taxon>
        <taxon>Ambleminae</taxon>
        <taxon>Lampsilini</taxon>
        <taxon>Potamilus</taxon>
    </lineage>
</organism>
<dbReference type="AlphaFoldDB" id="A0AAE0VS59"/>